<keyword evidence="3" id="KW-1185">Reference proteome</keyword>
<dbReference type="PROSITE" id="PS51186">
    <property type="entry name" value="GNAT"/>
    <property type="match status" value="1"/>
</dbReference>
<dbReference type="AlphaFoldDB" id="A0AA95EYL7"/>
<gene>
    <name evidence="2" type="ORF">P0Y55_07625</name>
</gene>
<name>A0AA95EYL7_9BACL</name>
<feature type="domain" description="N-acetyltransferase" evidence="1">
    <location>
        <begin position="1"/>
        <end position="142"/>
    </location>
</feature>
<dbReference type="Gene3D" id="3.40.630.30">
    <property type="match status" value="1"/>
</dbReference>
<keyword evidence="2" id="KW-0808">Transferase</keyword>
<keyword evidence="2" id="KW-0012">Acyltransferase</keyword>
<dbReference type="PANTHER" id="PTHR13355">
    <property type="entry name" value="GLUCOSAMINE 6-PHOSPHATE N-ACETYLTRANSFERASE"/>
    <property type="match status" value="1"/>
</dbReference>
<dbReference type="InterPro" id="IPR016181">
    <property type="entry name" value="Acyl_CoA_acyltransferase"/>
</dbReference>
<dbReference type="SUPFAM" id="SSF55729">
    <property type="entry name" value="Acyl-CoA N-acyltransferases (Nat)"/>
    <property type="match status" value="1"/>
</dbReference>
<dbReference type="InterPro" id="IPR039143">
    <property type="entry name" value="GNPNAT1-like"/>
</dbReference>
<dbReference type="Pfam" id="PF13673">
    <property type="entry name" value="Acetyltransf_10"/>
    <property type="match status" value="1"/>
</dbReference>
<reference evidence="2" key="1">
    <citation type="submission" date="2023-03" db="EMBL/GenBank/DDBJ databases">
        <title>Andean soil-derived lignocellulolytic bacterial consortium as a source of novel taxa and putative plastic-active enzymes.</title>
        <authorList>
            <person name="Diaz-Garcia L."/>
            <person name="Chuvochina M."/>
            <person name="Feuerriegel G."/>
            <person name="Bunk B."/>
            <person name="Sproer C."/>
            <person name="Streit W.R."/>
            <person name="Rodriguez L.M."/>
            <person name="Overmann J."/>
            <person name="Jimenez D.J."/>
        </authorList>
    </citation>
    <scope>NUCLEOTIDE SEQUENCE</scope>
    <source>
        <strain evidence="2">MAG 2441</strain>
    </source>
</reference>
<sequence>MDMDKVKTREQLEQAFQIRKTVFVVEQGVAEEIEIDQYEDIANHVLVYDGEKPVGTGRVRFIDQNQIAKLERICVLPEYRKLHFGEKIMQALEQIAKESGVLKAKLHAQTHAAPFYEKQGYITSSEVFMEENIPHVLMIKQL</sequence>
<dbReference type="CDD" id="cd04301">
    <property type="entry name" value="NAT_SF"/>
    <property type="match status" value="1"/>
</dbReference>
<dbReference type="EC" id="2.3.1.-" evidence="2"/>
<accession>A0AA95EYL7</accession>
<evidence type="ECO:0000313" key="2">
    <source>
        <dbReference type="EMBL" id="WEK55905.1"/>
    </source>
</evidence>
<dbReference type="PANTHER" id="PTHR13355:SF11">
    <property type="entry name" value="GLUCOSAMINE 6-PHOSPHATE N-ACETYLTRANSFERASE"/>
    <property type="match status" value="1"/>
</dbReference>
<dbReference type="GO" id="GO:0004343">
    <property type="term" value="F:glucosamine 6-phosphate N-acetyltransferase activity"/>
    <property type="evidence" value="ECO:0007669"/>
    <property type="project" value="TreeGrafter"/>
</dbReference>
<proteinExistence type="predicted"/>
<evidence type="ECO:0000313" key="3">
    <source>
        <dbReference type="Proteomes" id="UP001178662"/>
    </source>
</evidence>
<dbReference type="Proteomes" id="UP001178662">
    <property type="component" value="Chromosome"/>
</dbReference>
<dbReference type="InterPro" id="IPR000182">
    <property type="entry name" value="GNAT_dom"/>
</dbReference>
<dbReference type="EMBL" id="CP119317">
    <property type="protein sequence ID" value="WEK55905.1"/>
    <property type="molecule type" value="Genomic_DNA"/>
</dbReference>
<protein>
    <submittedName>
        <fullName evidence="2">GNAT family N-acetyltransferase</fullName>
        <ecNumber evidence="2">2.3.1.-</ecNumber>
    </submittedName>
</protein>
<organism evidence="2 3">
    <name type="scientific">Candidatus Cohnella colombiensis</name>
    <dbReference type="NCBI Taxonomy" id="3121368"/>
    <lineage>
        <taxon>Bacteria</taxon>
        <taxon>Bacillati</taxon>
        <taxon>Bacillota</taxon>
        <taxon>Bacilli</taxon>
        <taxon>Bacillales</taxon>
        <taxon>Paenibacillaceae</taxon>
        <taxon>Cohnella</taxon>
    </lineage>
</organism>
<evidence type="ECO:0000259" key="1">
    <source>
        <dbReference type="PROSITE" id="PS51186"/>
    </source>
</evidence>